<dbReference type="Proteomes" id="UP000440004">
    <property type="component" value="Unassembled WGS sequence"/>
</dbReference>
<protein>
    <submittedName>
        <fullName evidence="1">Uncharacterized protein</fullName>
    </submittedName>
</protein>
<accession>A0A6A7K4T3</accession>
<comment type="caution">
    <text evidence="1">The sequence shown here is derived from an EMBL/GenBank/DDBJ whole genome shotgun (WGS) entry which is preliminary data.</text>
</comment>
<sequence length="115" mass="13487">MYVDSLEKRQARGNEIRLVTAALYEAKVKDEEILRVLMNVCDADRKEATNAFRKEKFMLYPCRELYQYLILEKGFEEHDADVFIHNKATRVLADNRELSKLSPAKMFEAINKAKK</sequence>
<reference evidence="1 2" key="1">
    <citation type="submission" date="2019-10" db="EMBL/GenBank/DDBJ databases">
        <title>Alkalibaculum tamaniensis sp.nov., a new alkaliphilic acetogen, isolated on methoxylated aromatics from a mud volcano.</title>
        <authorList>
            <person name="Khomyakova M.A."/>
            <person name="Merkel A.Y."/>
            <person name="Bonch-Osmolovskaya E.A."/>
            <person name="Slobodkin A.I."/>
        </authorList>
    </citation>
    <scope>NUCLEOTIDE SEQUENCE [LARGE SCALE GENOMIC DNA]</scope>
    <source>
        <strain evidence="1 2">M08DMB</strain>
    </source>
</reference>
<dbReference type="EMBL" id="WHNX01000001">
    <property type="protein sequence ID" value="MPW24324.1"/>
    <property type="molecule type" value="Genomic_DNA"/>
</dbReference>
<keyword evidence="2" id="KW-1185">Reference proteome</keyword>
<dbReference type="AlphaFoldDB" id="A0A6A7K4T3"/>
<proteinExistence type="predicted"/>
<evidence type="ECO:0000313" key="1">
    <source>
        <dbReference type="EMBL" id="MPW24324.1"/>
    </source>
</evidence>
<organism evidence="1 2">
    <name type="scientific">Alkalibaculum sporogenes</name>
    <dbReference type="NCBI Taxonomy" id="2655001"/>
    <lineage>
        <taxon>Bacteria</taxon>
        <taxon>Bacillati</taxon>
        <taxon>Bacillota</taxon>
        <taxon>Clostridia</taxon>
        <taxon>Eubacteriales</taxon>
        <taxon>Eubacteriaceae</taxon>
        <taxon>Alkalibaculum</taxon>
    </lineage>
</organism>
<name>A0A6A7K4T3_9FIRM</name>
<dbReference type="RefSeq" id="WP_152800698.1">
    <property type="nucleotide sequence ID" value="NZ_WHNX01000001.1"/>
</dbReference>
<gene>
    <name evidence="1" type="ORF">GC105_00765</name>
</gene>
<evidence type="ECO:0000313" key="2">
    <source>
        <dbReference type="Proteomes" id="UP000440004"/>
    </source>
</evidence>